<evidence type="ECO:0000313" key="1">
    <source>
        <dbReference type="EMBL" id="MBH1639159.1"/>
    </source>
</evidence>
<sequence>MVEGGGTLRPTYIVPVDVLGLNPSASAKTAYDYVGDHNLRAMVESAAGSTGVITKIVGASVLTAMSDLLQHVTNYTGLRDQARLLMRIVFKDGSYVTVVVNLEYQNGQSEVGSERTAAGQLIPSDIQQVQGEWTDYNGENLGQMVTHLHGLGATMTSSGPSSGSVQAITCSGAGAAKTCHVQYMIR</sequence>
<protein>
    <submittedName>
        <fullName evidence="1">Uncharacterized protein</fullName>
    </submittedName>
</protein>
<comment type="caution">
    <text evidence="1">The sequence shown here is derived from an EMBL/GenBank/DDBJ whole genome shotgun (WGS) entry which is preliminary data.</text>
</comment>
<dbReference type="AlphaFoldDB" id="A0AA40XYA7"/>
<proteinExistence type="predicted"/>
<name>A0AA40XYA7_STEMA</name>
<reference evidence="1" key="1">
    <citation type="submission" date="2020-11" db="EMBL/GenBank/DDBJ databases">
        <title>Enhanced detection system for hospital associated transmission using whole genome sequencing surveillance.</title>
        <authorList>
            <person name="Harrison L.H."/>
            <person name="Van Tyne D."/>
            <person name="Marsh J.W."/>
            <person name="Griffith M.P."/>
            <person name="Snyder D.J."/>
            <person name="Cooper V.S."/>
            <person name="Mustapha M."/>
        </authorList>
    </citation>
    <scope>NUCLEOTIDE SEQUENCE</scope>
    <source>
        <strain evidence="1">STEN00092</strain>
    </source>
</reference>
<dbReference type="EMBL" id="JADUNO010000015">
    <property type="protein sequence ID" value="MBH1639159.1"/>
    <property type="molecule type" value="Genomic_DNA"/>
</dbReference>
<accession>A0AA40XYA7</accession>
<evidence type="ECO:0000313" key="2">
    <source>
        <dbReference type="Proteomes" id="UP000616785"/>
    </source>
</evidence>
<dbReference type="Proteomes" id="UP000616785">
    <property type="component" value="Unassembled WGS sequence"/>
</dbReference>
<organism evidence="1 2">
    <name type="scientific">Stenotrophomonas maltophilia</name>
    <name type="common">Pseudomonas maltophilia</name>
    <name type="synonym">Xanthomonas maltophilia</name>
    <dbReference type="NCBI Taxonomy" id="40324"/>
    <lineage>
        <taxon>Bacteria</taxon>
        <taxon>Pseudomonadati</taxon>
        <taxon>Pseudomonadota</taxon>
        <taxon>Gammaproteobacteria</taxon>
        <taxon>Lysobacterales</taxon>
        <taxon>Lysobacteraceae</taxon>
        <taxon>Stenotrophomonas</taxon>
        <taxon>Stenotrophomonas maltophilia group</taxon>
    </lineage>
</organism>
<gene>
    <name evidence="1" type="ORF">I5U57_06815</name>
</gene>